<reference evidence="1" key="2">
    <citation type="submission" date="2016-11" db="EMBL/GenBank/DDBJ databases">
        <title>Complete Genome Sequencing of Pandoraea pulmonicola DSM 16583.</title>
        <authorList>
            <person name="Chan K.-G."/>
        </authorList>
    </citation>
    <scope>NUCLEOTIDE SEQUENCE</scope>
    <source>
        <strain evidence="1">DSM 16583</strain>
    </source>
</reference>
<keyword evidence="1" id="KW-0503">Monooxygenase</keyword>
<dbReference type="EMBL" id="CP010310">
    <property type="protein sequence ID" value="APD13366.1"/>
    <property type="molecule type" value="Genomic_DNA"/>
</dbReference>
<keyword evidence="1" id="KW-0560">Oxidoreductase</keyword>
<accession>A0AAJ4ZAH4</accession>
<evidence type="ECO:0000313" key="4">
    <source>
        <dbReference type="Proteomes" id="UP000254589"/>
    </source>
</evidence>
<keyword evidence="3" id="KW-1185">Reference proteome</keyword>
<reference evidence="3" key="1">
    <citation type="submission" date="2014-12" db="EMBL/GenBank/DDBJ databases">
        <title>Complete Genome Sequencing of Pandoraea pulmonicola DSM 16583.</title>
        <authorList>
            <person name="Chan K.-G."/>
        </authorList>
    </citation>
    <scope>NUCLEOTIDE SEQUENCE [LARGE SCALE GENOMIC DNA]</scope>
    <source>
        <strain evidence="3">DSM 16583</strain>
    </source>
</reference>
<organism evidence="2 4">
    <name type="scientific">Pandoraea pulmonicola</name>
    <dbReference type="NCBI Taxonomy" id="93221"/>
    <lineage>
        <taxon>Bacteria</taxon>
        <taxon>Pseudomonadati</taxon>
        <taxon>Pseudomonadota</taxon>
        <taxon>Betaproteobacteria</taxon>
        <taxon>Burkholderiales</taxon>
        <taxon>Burkholderiaceae</taxon>
        <taxon>Pandoraea</taxon>
    </lineage>
</organism>
<dbReference type="RefSeq" id="WP_052267071.1">
    <property type="nucleotide sequence ID" value="NZ_CP010310.2"/>
</dbReference>
<evidence type="ECO:0000313" key="1">
    <source>
        <dbReference type="EMBL" id="APD13366.1"/>
    </source>
</evidence>
<dbReference type="InterPro" id="IPR011008">
    <property type="entry name" value="Dimeric_a/b-barrel"/>
</dbReference>
<dbReference type="Gene3D" id="3.30.70.100">
    <property type="match status" value="1"/>
</dbReference>
<dbReference type="GO" id="GO:0004497">
    <property type="term" value="F:monooxygenase activity"/>
    <property type="evidence" value="ECO:0007669"/>
    <property type="project" value="UniProtKB-KW"/>
</dbReference>
<reference evidence="2 4" key="3">
    <citation type="submission" date="2018-06" db="EMBL/GenBank/DDBJ databases">
        <authorList>
            <consortium name="Pathogen Informatics"/>
            <person name="Doyle S."/>
        </authorList>
    </citation>
    <scope>NUCLEOTIDE SEQUENCE [LARGE SCALE GENOMIC DNA]</scope>
    <source>
        <strain evidence="2 4">NCTC13159</strain>
    </source>
</reference>
<dbReference type="AlphaFoldDB" id="A0AAJ4ZAH4"/>
<dbReference type="KEGG" id="ppul:RO07_14875"/>
<dbReference type="Proteomes" id="UP000035086">
    <property type="component" value="Chromosome"/>
</dbReference>
<protein>
    <submittedName>
        <fullName evidence="1">Antibiotic biosynthesis monooxygenase</fullName>
    </submittedName>
</protein>
<gene>
    <name evidence="2" type="ORF">NCTC13159_01261</name>
    <name evidence="1" type="ORF">RO07_14875</name>
</gene>
<evidence type="ECO:0000313" key="3">
    <source>
        <dbReference type="Proteomes" id="UP000035086"/>
    </source>
</evidence>
<sequence>MYSSTFIFRAGQYNDEFHRLDQQIAEIAASIDGYLGEEAWESADGNLIQNVYYWATEEALMQLVRHPKHLEAKRKQAQWLDGYRVVIAKVLQEYGDGKMALLSGAQKLVTEPNDNAEV</sequence>
<name>A0AAJ4ZAH4_PANPU</name>
<evidence type="ECO:0000313" key="2">
    <source>
        <dbReference type="EMBL" id="SUA89790.1"/>
    </source>
</evidence>
<dbReference type="EMBL" id="UGSJ01000001">
    <property type="protein sequence ID" value="SUA89790.1"/>
    <property type="molecule type" value="Genomic_DNA"/>
</dbReference>
<proteinExistence type="predicted"/>
<dbReference type="SUPFAM" id="SSF54909">
    <property type="entry name" value="Dimeric alpha+beta barrel"/>
    <property type="match status" value="1"/>
</dbReference>
<dbReference type="Proteomes" id="UP000254589">
    <property type="component" value="Unassembled WGS sequence"/>
</dbReference>